<proteinExistence type="predicted"/>
<dbReference type="AlphaFoldDB" id="A0A1V6US30"/>
<accession>A0A1V6US30</accession>
<evidence type="ECO:0000313" key="3">
    <source>
        <dbReference type="Proteomes" id="UP000191500"/>
    </source>
</evidence>
<protein>
    <submittedName>
        <fullName evidence="2">Uncharacterized protein</fullName>
    </submittedName>
</protein>
<dbReference type="EMBL" id="MDDG01000005">
    <property type="protein sequence ID" value="OQE41210.1"/>
    <property type="molecule type" value="Genomic_DNA"/>
</dbReference>
<gene>
    <name evidence="2" type="ORF">PENCOP_c005G07133</name>
</gene>
<reference evidence="3" key="1">
    <citation type="journal article" date="2017" name="Nat. Microbiol.">
        <title>Global analysis of biosynthetic gene clusters reveals vast potential of secondary metabolite production in Penicillium species.</title>
        <authorList>
            <person name="Nielsen J.C."/>
            <person name="Grijseels S."/>
            <person name="Prigent S."/>
            <person name="Ji B."/>
            <person name="Dainat J."/>
            <person name="Nielsen K.F."/>
            <person name="Frisvad J.C."/>
            <person name="Workman M."/>
            <person name="Nielsen J."/>
        </authorList>
    </citation>
    <scope>NUCLEOTIDE SEQUENCE [LARGE SCALE GENOMIC DNA]</scope>
    <source>
        <strain evidence="3">IBT 31321</strain>
    </source>
</reference>
<dbReference type="STRING" id="36646.A0A1V6US30"/>
<comment type="caution">
    <text evidence="2">The sequence shown here is derived from an EMBL/GenBank/DDBJ whole genome shotgun (WGS) entry which is preliminary data.</text>
</comment>
<dbReference type="Proteomes" id="UP000191500">
    <property type="component" value="Unassembled WGS sequence"/>
</dbReference>
<organism evidence="2 3">
    <name type="scientific">Penicillium coprophilum</name>
    <dbReference type="NCBI Taxonomy" id="36646"/>
    <lineage>
        <taxon>Eukaryota</taxon>
        <taxon>Fungi</taxon>
        <taxon>Dikarya</taxon>
        <taxon>Ascomycota</taxon>
        <taxon>Pezizomycotina</taxon>
        <taxon>Eurotiomycetes</taxon>
        <taxon>Eurotiomycetidae</taxon>
        <taxon>Eurotiales</taxon>
        <taxon>Aspergillaceae</taxon>
        <taxon>Penicillium</taxon>
    </lineage>
</organism>
<evidence type="ECO:0000256" key="1">
    <source>
        <dbReference type="SAM" id="SignalP"/>
    </source>
</evidence>
<sequence>MLLRWLIIALVHGVWANLEDGRCVTAVYTAYKYISFAGVPTKGKDIWVSQCRNPLKVASIYAASEIYCNERERATGLTQLADQCQEFGNLDLLSREAVAENITEDAIRNMKKVDYQELSRGEPVDAPILLSASYFDLMFNTIVRLFVPSWDMIGLKLIDVLGILGIRNLVTSCI</sequence>
<evidence type="ECO:0000313" key="2">
    <source>
        <dbReference type="EMBL" id="OQE41210.1"/>
    </source>
</evidence>
<feature type="signal peptide" evidence="1">
    <location>
        <begin position="1"/>
        <end position="16"/>
    </location>
</feature>
<name>A0A1V6US30_9EURO</name>
<feature type="chain" id="PRO_5012528746" evidence="1">
    <location>
        <begin position="17"/>
        <end position="174"/>
    </location>
</feature>
<keyword evidence="3" id="KW-1185">Reference proteome</keyword>
<keyword evidence="1" id="KW-0732">Signal</keyword>